<sequence>MSHRRQSRPLLLPGVRPLWRDRRRVQLGLDQRRAVVLELAHPSAGRLLDLLDGSRTERMLLDQAASLGMGEDATRTLLRDLMDRGLVITADTLLPAGLPAADRERLSPEAGALALEQPPRTPAEVLRRRARSRVVIGGGGRLAGTVADGLREAGVRRVAEAIEPQALLPDRVGGPRVRAGGAALRIEISGGRLPAIRSLPLLLVTVREAAVTVGPMVVAAHGPCLRCLGLHRIDRDPRWPHLETQLPASIETEPPCSAVTVLAGAARTVAEALTLLDGGPSALIGASVEISGADEIRRRRWERHPACACPP</sequence>
<dbReference type="Proteomes" id="UP001595816">
    <property type="component" value="Unassembled WGS sequence"/>
</dbReference>
<organism evidence="1 2">
    <name type="scientific">Hamadaea flava</name>
    <dbReference type="NCBI Taxonomy" id="1742688"/>
    <lineage>
        <taxon>Bacteria</taxon>
        <taxon>Bacillati</taxon>
        <taxon>Actinomycetota</taxon>
        <taxon>Actinomycetes</taxon>
        <taxon>Micromonosporales</taxon>
        <taxon>Micromonosporaceae</taxon>
        <taxon>Hamadaea</taxon>
    </lineage>
</organism>
<evidence type="ECO:0000313" key="2">
    <source>
        <dbReference type="Proteomes" id="UP001595816"/>
    </source>
</evidence>
<evidence type="ECO:0000313" key="1">
    <source>
        <dbReference type="EMBL" id="MFC4130471.1"/>
    </source>
</evidence>
<dbReference type="RefSeq" id="WP_253757831.1">
    <property type="nucleotide sequence ID" value="NZ_JAMZDZ010000001.1"/>
</dbReference>
<keyword evidence="2" id="KW-1185">Reference proteome</keyword>
<accession>A0ABV8LHP8</accession>
<protein>
    <recommendedName>
        <fullName evidence="3">Bacteriocin biosynthesis cyclodehydratase domain-containing protein</fullName>
    </recommendedName>
</protein>
<dbReference type="EMBL" id="JBHSAY010000005">
    <property type="protein sequence ID" value="MFC4130471.1"/>
    <property type="molecule type" value="Genomic_DNA"/>
</dbReference>
<evidence type="ECO:0008006" key="3">
    <source>
        <dbReference type="Google" id="ProtNLM"/>
    </source>
</evidence>
<name>A0ABV8LHP8_9ACTN</name>
<dbReference type="Gene3D" id="3.40.50.720">
    <property type="entry name" value="NAD(P)-binding Rossmann-like Domain"/>
    <property type="match status" value="1"/>
</dbReference>
<gene>
    <name evidence="1" type="ORF">ACFOZ4_07625</name>
</gene>
<reference evidence="2" key="1">
    <citation type="journal article" date="2019" name="Int. J. Syst. Evol. Microbiol.">
        <title>The Global Catalogue of Microorganisms (GCM) 10K type strain sequencing project: providing services to taxonomists for standard genome sequencing and annotation.</title>
        <authorList>
            <consortium name="The Broad Institute Genomics Platform"/>
            <consortium name="The Broad Institute Genome Sequencing Center for Infectious Disease"/>
            <person name="Wu L."/>
            <person name="Ma J."/>
        </authorList>
    </citation>
    <scope>NUCLEOTIDE SEQUENCE [LARGE SCALE GENOMIC DNA]</scope>
    <source>
        <strain evidence="2">CGMCC 4.7289</strain>
    </source>
</reference>
<proteinExistence type="predicted"/>
<comment type="caution">
    <text evidence="1">The sequence shown here is derived from an EMBL/GenBank/DDBJ whole genome shotgun (WGS) entry which is preliminary data.</text>
</comment>